<dbReference type="AlphaFoldDB" id="A0A563DZ14"/>
<dbReference type="InterPro" id="IPR023214">
    <property type="entry name" value="HAD_sf"/>
</dbReference>
<reference evidence="1 2" key="1">
    <citation type="submission" date="2019-05" db="EMBL/GenBank/DDBJ databases">
        <authorList>
            <person name="Lee S.D."/>
        </authorList>
    </citation>
    <scope>NUCLEOTIDE SEQUENCE [LARGE SCALE GENOMIC DNA]</scope>
    <source>
        <strain evidence="1 2">C5-26</strain>
    </source>
</reference>
<protein>
    <submittedName>
        <fullName evidence="1">HAD-IIA family hydrolase</fullName>
    </submittedName>
</protein>
<dbReference type="OrthoDB" id="3400930at2"/>
<dbReference type="Proteomes" id="UP000320244">
    <property type="component" value="Unassembled WGS sequence"/>
</dbReference>
<dbReference type="NCBIfam" id="TIGR01460">
    <property type="entry name" value="HAD-SF-IIA"/>
    <property type="match status" value="1"/>
</dbReference>
<dbReference type="PANTHER" id="PTHR19288">
    <property type="entry name" value="4-NITROPHENYLPHOSPHATASE-RELATED"/>
    <property type="match status" value="1"/>
</dbReference>
<dbReference type="InterPro" id="IPR036412">
    <property type="entry name" value="HAD-like_sf"/>
</dbReference>
<proteinExistence type="predicted"/>
<evidence type="ECO:0000313" key="1">
    <source>
        <dbReference type="EMBL" id="TWP34894.1"/>
    </source>
</evidence>
<dbReference type="InterPro" id="IPR006357">
    <property type="entry name" value="HAD-SF_hydro_IIA"/>
</dbReference>
<dbReference type="EMBL" id="VCQV01000024">
    <property type="protein sequence ID" value="TWP34894.1"/>
    <property type="molecule type" value="Genomic_DNA"/>
</dbReference>
<accession>A0A563DZ14</accession>
<keyword evidence="1" id="KW-0378">Hydrolase</keyword>
<name>A0A563DZ14_9MICO</name>
<dbReference type="GO" id="GO:0005737">
    <property type="term" value="C:cytoplasm"/>
    <property type="evidence" value="ECO:0007669"/>
    <property type="project" value="TreeGrafter"/>
</dbReference>
<gene>
    <name evidence="1" type="ORF">FGL98_16205</name>
</gene>
<dbReference type="SUPFAM" id="SSF56784">
    <property type="entry name" value="HAD-like"/>
    <property type="match status" value="1"/>
</dbReference>
<reference evidence="1 2" key="2">
    <citation type="submission" date="2019-08" db="EMBL/GenBank/DDBJ databases">
        <title>Jejuicoccus antrihumi gen. nov., sp. nov., a new member of the family Dermacoccaceae isolated from a cave.</title>
        <authorList>
            <person name="Schumann P."/>
            <person name="Kim I.S."/>
        </authorList>
    </citation>
    <scope>NUCLEOTIDE SEQUENCE [LARGE SCALE GENOMIC DNA]</scope>
    <source>
        <strain evidence="1 2">C5-26</strain>
    </source>
</reference>
<dbReference type="RefSeq" id="WP_146318336.1">
    <property type="nucleotide sequence ID" value="NZ_VCQV01000024.1"/>
</dbReference>
<dbReference type="Pfam" id="PF13242">
    <property type="entry name" value="Hydrolase_like"/>
    <property type="match status" value="1"/>
</dbReference>
<keyword evidence="2" id="KW-1185">Reference proteome</keyword>
<evidence type="ECO:0000313" key="2">
    <source>
        <dbReference type="Proteomes" id="UP000320244"/>
    </source>
</evidence>
<dbReference type="Gene3D" id="3.40.50.1000">
    <property type="entry name" value="HAD superfamily/HAD-like"/>
    <property type="match status" value="2"/>
</dbReference>
<organism evidence="1 2">
    <name type="scientific">Leekyejoonella antrihumi</name>
    <dbReference type="NCBI Taxonomy" id="1660198"/>
    <lineage>
        <taxon>Bacteria</taxon>
        <taxon>Bacillati</taxon>
        <taxon>Actinomycetota</taxon>
        <taxon>Actinomycetes</taxon>
        <taxon>Micrococcales</taxon>
        <taxon>Dermacoccaceae</taxon>
        <taxon>Leekyejoonella</taxon>
    </lineage>
</organism>
<dbReference type="GO" id="GO:0016791">
    <property type="term" value="F:phosphatase activity"/>
    <property type="evidence" value="ECO:0007669"/>
    <property type="project" value="TreeGrafter"/>
</dbReference>
<comment type="caution">
    <text evidence="1">The sequence shown here is derived from an EMBL/GenBank/DDBJ whole genome shotgun (WGS) entry which is preliminary data.</text>
</comment>
<dbReference type="Pfam" id="PF13344">
    <property type="entry name" value="Hydrolase_6"/>
    <property type="match status" value="1"/>
</dbReference>
<sequence>MTDTLLSRYDALVCDLDGVVYRGQQEVPYAADSLNAARSAGAGIVFATNNASRTPADVSDHLVSLKVDTNPEEVLTSSMVGAQVLGEALAKGAKVLAIGGPGVAVALEAGGLSHVTPKEHAAGRVVAGVLQGYGASVTAGDLAEAAYAIQAGAHWVATNTDRTLPTDRGVAPGNGTLVEAVQTTVDVKPEVVGKPGPLMYQLAATRLGSDAGRTLGIGDRIETDIAGAHAAHMDALHVLTGVHRLADLVAAPNDLRPRFVARDLRALDEPYDEPVDEGGGHWRADGVRGALVGEEESARVELVSDAQPGEGDVEMAQIRIALRVLWQAVDTRQLSVAQAVAAMSATH</sequence>
<dbReference type="PANTHER" id="PTHR19288:SF95">
    <property type="entry name" value="D-GLYCEROL 3-PHOSPHATE PHOSPHATASE"/>
    <property type="match status" value="1"/>
</dbReference>